<dbReference type="KEGG" id="sna:Snas_0722"/>
<dbReference type="InterPro" id="IPR036097">
    <property type="entry name" value="HisK_dim/P_sf"/>
</dbReference>
<evidence type="ECO:0000256" key="1">
    <source>
        <dbReference type="ARBA" id="ARBA00000085"/>
    </source>
</evidence>
<dbReference type="InterPro" id="IPR005467">
    <property type="entry name" value="His_kinase_dom"/>
</dbReference>
<feature type="transmembrane region" description="Helical" evidence="9">
    <location>
        <begin position="70"/>
        <end position="89"/>
    </location>
</feature>
<feature type="domain" description="Histidine kinase" evidence="10">
    <location>
        <begin position="119"/>
        <end position="340"/>
    </location>
</feature>
<dbReference type="AlphaFoldDB" id="D3Q735"/>
<evidence type="ECO:0000313" key="11">
    <source>
        <dbReference type="EMBL" id="ADD40434.1"/>
    </source>
</evidence>
<evidence type="ECO:0000256" key="4">
    <source>
        <dbReference type="ARBA" id="ARBA00022553"/>
    </source>
</evidence>
<keyword evidence="9" id="KW-1133">Transmembrane helix</keyword>
<dbReference type="GO" id="GO:0004721">
    <property type="term" value="F:phosphoprotein phosphatase activity"/>
    <property type="evidence" value="ECO:0007669"/>
    <property type="project" value="TreeGrafter"/>
</dbReference>
<dbReference type="SUPFAM" id="SSF47384">
    <property type="entry name" value="Homodimeric domain of signal transducing histidine kinase"/>
    <property type="match status" value="1"/>
</dbReference>
<dbReference type="PRINTS" id="PR00344">
    <property type="entry name" value="BCTRLSENSOR"/>
</dbReference>
<evidence type="ECO:0000256" key="9">
    <source>
        <dbReference type="SAM" id="Phobius"/>
    </source>
</evidence>
<proteinExistence type="predicted"/>
<dbReference type="FunFam" id="1.10.287.130:FF:000001">
    <property type="entry name" value="Two-component sensor histidine kinase"/>
    <property type="match status" value="1"/>
</dbReference>
<sequence length="340" mass="36366">MKDMLILLGIAVICAVAVAVPGALVLRRLRGRSVTVMVSALLVITVLALLAAIVGASVEMFLNTHDLNVVLILVGVSGTVGLAIAVWLGRRMTAEAMWQEELRARERQLEARRRELVAWVSHDLRTPLAGLRALTEALDDGVVRDEAGVAEYHRRIRDETMRMSRLVDDLFELSRINAGAVRPQLRPVSLPEVTAEAMAAVQPLSHRYGVQLRHEEPGGVIVTGSHPELLRIMENLLRNAIRFTPSGGTVTVYSGAAAGYGLVSVADSCGGIPADDLPRVFDVAFRGEAARTPDGDPRRGDTGAGLGLAIVHGLVSAHNGRIAVSNVAGGCRFDVRLPLA</sequence>
<protein>
    <recommendedName>
        <fullName evidence="8">Sensor-like histidine kinase SenX3</fullName>
        <ecNumber evidence="3">2.7.13.3</ecNumber>
    </recommendedName>
</protein>
<dbReference type="Pfam" id="PF02518">
    <property type="entry name" value="HATPase_c"/>
    <property type="match status" value="1"/>
</dbReference>
<dbReference type="SUPFAM" id="SSF55874">
    <property type="entry name" value="ATPase domain of HSP90 chaperone/DNA topoisomerase II/histidine kinase"/>
    <property type="match status" value="1"/>
</dbReference>
<evidence type="ECO:0000256" key="6">
    <source>
        <dbReference type="ARBA" id="ARBA00022777"/>
    </source>
</evidence>
<dbReference type="InterPro" id="IPR050351">
    <property type="entry name" value="BphY/WalK/GraS-like"/>
</dbReference>
<dbReference type="GO" id="GO:0000155">
    <property type="term" value="F:phosphorelay sensor kinase activity"/>
    <property type="evidence" value="ECO:0007669"/>
    <property type="project" value="InterPro"/>
</dbReference>
<reference evidence="11 12" key="1">
    <citation type="journal article" date="2009" name="Stand. Genomic Sci.">
        <title>Complete genome sequence of Stackebrandtia nassauensis type strain (LLR-40K-21).</title>
        <authorList>
            <person name="Munk C."/>
            <person name="Lapidus A."/>
            <person name="Copeland A."/>
            <person name="Jando M."/>
            <person name="Mayilraj S."/>
            <person name="Glavina Del Rio T."/>
            <person name="Nolan M."/>
            <person name="Chen F."/>
            <person name="Lucas S."/>
            <person name="Tice H."/>
            <person name="Cheng J.F."/>
            <person name="Han C."/>
            <person name="Detter J.C."/>
            <person name="Bruce D."/>
            <person name="Goodwin L."/>
            <person name="Chain P."/>
            <person name="Pitluck S."/>
            <person name="Goker M."/>
            <person name="Ovchinikova G."/>
            <person name="Pati A."/>
            <person name="Ivanova N."/>
            <person name="Mavromatis K."/>
            <person name="Chen A."/>
            <person name="Palaniappan K."/>
            <person name="Land M."/>
            <person name="Hauser L."/>
            <person name="Chang Y.J."/>
            <person name="Jeffries C.D."/>
            <person name="Bristow J."/>
            <person name="Eisen J.A."/>
            <person name="Markowitz V."/>
            <person name="Hugenholtz P."/>
            <person name="Kyrpides N.C."/>
            <person name="Klenk H.P."/>
        </authorList>
    </citation>
    <scope>NUCLEOTIDE SEQUENCE [LARGE SCALE GENOMIC DNA]</scope>
    <source>
        <strain evidence="12">DSM 44728 / CIP 108903 / NRRL B-16338 / NBRC 102104 / LLR-40K-21</strain>
    </source>
</reference>
<keyword evidence="6 11" id="KW-0418">Kinase</keyword>
<dbReference type="Proteomes" id="UP000000844">
    <property type="component" value="Chromosome"/>
</dbReference>
<dbReference type="SMART" id="SM00388">
    <property type="entry name" value="HisKA"/>
    <property type="match status" value="1"/>
</dbReference>
<dbReference type="CDD" id="cd00082">
    <property type="entry name" value="HisKA"/>
    <property type="match status" value="1"/>
</dbReference>
<feature type="transmembrane region" description="Helical" evidence="9">
    <location>
        <begin position="38"/>
        <end position="58"/>
    </location>
</feature>
<dbReference type="PANTHER" id="PTHR45453">
    <property type="entry name" value="PHOSPHATE REGULON SENSOR PROTEIN PHOR"/>
    <property type="match status" value="1"/>
</dbReference>
<feature type="transmembrane region" description="Helical" evidence="9">
    <location>
        <begin position="6"/>
        <end position="26"/>
    </location>
</feature>
<dbReference type="Pfam" id="PF00512">
    <property type="entry name" value="HisKA"/>
    <property type="match status" value="1"/>
</dbReference>
<dbReference type="InterPro" id="IPR036890">
    <property type="entry name" value="HATPase_C_sf"/>
</dbReference>
<dbReference type="PROSITE" id="PS50109">
    <property type="entry name" value="HIS_KIN"/>
    <property type="match status" value="1"/>
</dbReference>
<dbReference type="Gene3D" id="1.10.287.130">
    <property type="match status" value="1"/>
</dbReference>
<comment type="catalytic activity">
    <reaction evidence="1">
        <text>ATP + protein L-histidine = ADP + protein N-phospho-L-histidine.</text>
        <dbReference type="EC" id="2.7.13.3"/>
    </reaction>
</comment>
<keyword evidence="5" id="KW-0808">Transferase</keyword>
<dbReference type="GO" id="GO:0016036">
    <property type="term" value="P:cellular response to phosphate starvation"/>
    <property type="evidence" value="ECO:0007669"/>
    <property type="project" value="TreeGrafter"/>
</dbReference>
<dbReference type="eggNOG" id="COG2205">
    <property type="taxonomic scope" value="Bacteria"/>
</dbReference>
<keyword evidence="7" id="KW-0902">Two-component regulatory system</keyword>
<name>D3Q735_STANL</name>
<evidence type="ECO:0000256" key="8">
    <source>
        <dbReference type="ARBA" id="ARBA00039401"/>
    </source>
</evidence>
<dbReference type="InterPro" id="IPR004358">
    <property type="entry name" value="Sig_transdc_His_kin-like_C"/>
</dbReference>
<dbReference type="EC" id="2.7.13.3" evidence="3"/>
<evidence type="ECO:0000256" key="7">
    <source>
        <dbReference type="ARBA" id="ARBA00023012"/>
    </source>
</evidence>
<dbReference type="GO" id="GO:0005886">
    <property type="term" value="C:plasma membrane"/>
    <property type="evidence" value="ECO:0007669"/>
    <property type="project" value="UniProtKB-SubCell"/>
</dbReference>
<dbReference type="CDD" id="cd00075">
    <property type="entry name" value="HATPase"/>
    <property type="match status" value="1"/>
</dbReference>
<keyword evidence="12" id="KW-1185">Reference proteome</keyword>
<evidence type="ECO:0000256" key="5">
    <source>
        <dbReference type="ARBA" id="ARBA00022679"/>
    </source>
</evidence>
<gene>
    <name evidence="11" type="ordered locus">Snas_0722</name>
</gene>
<dbReference type="SMART" id="SM00387">
    <property type="entry name" value="HATPase_c"/>
    <property type="match status" value="1"/>
</dbReference>
<dbReference type="EMBL" id="CP001778">
    <property type="protein sequence ID" value="ADD40434.1"/>
    <property type="molecule type" value="Genomic_DNA"/>
</dbReference>
<dbReference type="HOGENOM" id="CLU_000445_89_3_11"/>
<evidence type="ECO:0000313" key="12">
    <source>
        <dbReference type="Proteomes" id="UP000000844"/>
    </source>
</evidence>
<dbReference type="Gene3D" id="3.30.565.10">
    <property type="entry name" value="Histidine kinase-like ATPase, C-terminal domain"/>
    <property type="match status" value="1"/>
</dbReference>
<keyword evidence="4" id="KW-0597">Phosphoprotein</keyword>
<dbReference type="STRING" id="446470.Snas_0722"/>
<dbReference type="PANTHER" id="PTHR45453:SF1">
    <property type="entry name" value="PHOSPHATE REGULON SENSOR PROTEIN PHOR"/>
    <property type="match status" value="1"/>
</dbReference>
<evidence type="ECO:0000259" key="10">
    <source>
        <dbReference type="PROSITE" id="PS50109"/>
    </source>
</evidence>
<keyword evidence="9" id="KW-0472">Membrane</keyword>
<dbReference type="OrthoDB" id="9786919at2"/>
<keyword evidence="9" id="KW-0812">Transmembrane</keyword>
<evidence type="ECO:0000256" key="3">
    <source>
        <dbReference type="ARBA" id="ARBA00012438"/>
    </source>
</evidence>
<dbReference type="InterPro" id="IPR003594">
    <property type="entry name" value="HATPase_dom"/>
</dbReference>
<dbReference type="InterPro" id="IPR003661">
    <property type="entry name" value="HisK_dim/P_dom"/>
</dbReference>
<evidence type="ECO:0000256" key="2">
    <source>
        <dbReference type="ARBA" id="ARBA00004236"/>
    </source>
</evidence>
<accession>D3Q735</accession>
<organism evidence="11 12">
    <name type="scientific">Stackebrandtia nassauensis (strain DSM 44728 / CIP 108903 / NRRL B-16338 / NBRC 102104 / LLR-40K-21)</name>
    <dbReference type="NCBI Taxonomy" id="446470"/>
    <lineage>
        <taxon>Bacteria</taxon>
        <taxon>Bacillati</taxon>
        <taxon>Actinomycetota</taxon>
        <taxon>Actinomycetes</taxon>
        <taxon>Glycomycetales</taxon>
        <taxon>Glycomycetaceae</taxon>
        <taxon>Stackebrandtia</taxon>
    </lineage>
</organism>
<comment type="subcellular location">
    <subcellularLocation>
        <location evidence="2">Cell membrane</location>
    </subcellularLocation>
</comment>
<dbReference type="RefSeq" id="WP_013016005.1">
    <property type="nucleotide sequence ID" value="NC_013947.1"/>
</dbReference>